<dbReference type="EMBL" id="JASBWV010000022">
    <property type="protein sequence ID" value="KAJ9119976.1"/>
    <property type="molecule type" value="Genomic_DNA"/>
</dbReference>
<proteinExistence type="predicted"/>
<protein>
    <submittedName>
        <fullName evidence="1">Uncharacterized protein</fullName>
    </submittedName>
</protein>
<sequence>MHNGNGTGQQSKHTGAVLPKPPPILHQNGNPPARHPTKNPYRVPPRELSTLEKSLAETLEKAEAVHQAGSKQFTDLLRTEIRDLQVRLNASLEESNRLRTLHDTAIVQGTKLLQQAVDLNAELARERQKGKASSCGQESNLGEWSMPERQAELDVQADKHQSEKARLQARIKEMEVACQFYSQRVTAAQQQVQEMSRKLLLAREARDDDKREHEKLIAMARADGEAGKENARLRYEKELAAHRSRIKELQGKLDEALVRDSDVPEDIIQKRTRIITNWLNKNYIRHSDTTFRIAQRPFWSAFEQYIQSLPPDQKEIISRPDPRELLLIANQVLGATTTQTPSVRGGMGVQVPQYWMVGIQERTDGDVVMSPPNA</sequence>
<keyword evidence="2" id="KW-1185">Reference proteome</keyword>
<dbReference type="Proteomes" id="UP001234202">
    <property type="component" value="Unassembled WGS sequence"/>
</dbReference>
<evidence type="ECO:0000313" key="2">
    <source>
        <dbReference type="Proteomes" id="UP001234202"/>
    </source>
</evidence>
<name>A0ACC2X8N6_9TREE</name>
<comment type="caution">
    <text evidence="1">The sequence shown here is derived from an EMBL/GenBank/DDBJ whole genome shotgun (WGS) entry which is preliminary data.</text>
</comment>
<reference evidence="1" key="1">
    <citation type="submission" date="2023-04" db="EMBL/GenBank/DDBJ databases">
        <title>Draft Genome sequencing of Naganishia species isolated from polar environments using Oxford Nanopore Technology.</title>
        <authorList>
            <person name="Leo P."/>
            <person name="Venkateswaran K."/>
        </authorList>
    </citation>
    <scope>NUCLEOTIDE SEQUENCE</scope>
    <source>
        <strain evidence="1">DBVPG 5303</strain>
    </source>
</reference>
<accession>A0ACC2X8N6</accession>
<organism evidence="1 2">
    <name type="scientific">Naganishia onofrii</name>
    <dbReference type="NCBI Taxonomy" id="1851511"/>
    <lineage>
        <taxon>Eukaryota</taxon>
        <taxon>Fungi</taxon>
        <taxon>Dikarya</taxon>
        <taxon>Basidiomycota</taxon>
        <taxon>Agaricomycotina</taxon>
        <taxon>Tremellomycetes</taxon>
        <taxon>Filobasidiales</taxon>
        <taxon>Filobasidiaceae</taxon>
        <taxon>Naganishia</taxon>
    </lineage>
</organism>
<evidence type="ECO:0000313" key="1">
    <source>
        <dbReference type="EMBL" id="KAJ9119976.1"/>
    </source>
</evidence>
<gene>
    <name evidence="1" type="ORF">QFC24_005459</name>
</gene>